<dbReference type="EMBL" id="CP093547">
    <property type="protein sequence ID" value="UNP31511.1"/>
    <property type="molecule type" value="Genomic_DNA"/>
</dbReference>
<sequence>MIKQRIQRAVFTAGLTLATTFAAIGPVAAAPAAQAASLGHPHPDYSQAWPDYRKRQARVPLRYESLGRTVLDGAHKRSYRLYSQRWPESGGAVPDEWTHQVDIYIPDVARPKSALLVINNGSNRANGSDPVRPPSDFDETLALEVAKATHTIVISLSDVPNQYLTLPGEAPKKEDVLVAATWRRFMDEPSASNATLPLHVPMAESAVKAMDLAERELSAWRVRSFVVTGASKRAWTAWLTAIGDPRVQGLVSYVIDMRIQKLIEHIHKTYGGGWPIALLPYHAEGVTTRYNQPEFAELMQIEDPYAYLSTRHRQRLRIPKYLVNASGDDFFPADAQRLYLDDLPGATSLRAAPNSDHGGIRRHIRETLIPALQRWNRHQALPSVDSRLSERDGRLSLRARASERPVAAKLWVADNTSGRDFRFACGVRYREQAVQVNRNSVEIALEKPASGWSAAFVEFSFADGFIATSPVYVYPEHDYPQQPPPNGTGACLMVPQ</sequence>
<gene>
    <name evidence="2" type="ORF">MOV92_09805</name>
</gene>
<reference evidence="2 3" key="1">
    <citation type="submission" date="2022-03" db="EMBL/GenBank/DDBJ databases">
        <title>Complete genome sequence of Lysobacter capsici VKM B-2533 and Lysobacter gummosus 10.1.1, promising sources of lytic agents.</title>
        <authorList>
            <person name="Tarlachkov S.V."/>
            <person name="Kudryakova I.V."/>
            <person name="Afoshin A.S."/>
            <person name="Leontyevskaya E.A."/>
            <person name="Leontyevskaya N.V."/>
        </authorList>
    </citation>
    <scope>NUCLEOTIDE SEQUENCE [LARGE SCALE GENOMIC DNA]</scope>
    <source>
        <strain evidence="2 3">10.1.1</strain>
    </source>
</reference>
<evidence type="ECO:0000256" key="1">
    <source>
        <dbReference type="SAM" id="SignalP"/>
    </source>
</evidence>
<name>A0ABY3XIT2_9GAMM</name>
<feature type="chain" id="PRO_5047429258" description="PhoPQ-activated pathogenicity-related family protein" evidence="1">
    <location>
        <begin position="23"/>
        <end position="496"/>
    </location>
</feature>
<dbReference type="PIRSF" id="PIRSF014728">
    <property type="entry name" value="PqaA"/>
    <property type="match status" value="1"/>
</dbReference>
<evidence type="ECO:0000313" key="2">
    <source>
        <dbReference type="EMBL" id="UNP31511.1"/>
    </source>
</evidence>
<dbReference type="SUPFAM" id="SSF53474">
    <property type="entry name" value="alpha/beta-Hydrolases"/>
    <property type="match status" value="1"/>
</dbReference>
<dbReference type="PANTHER" id="PTHR31497:SF0">
    <property type="entry name" value="AUTOCRINE PROLIFERATION REPRESSOR PROTEIN A"/>
    <property type="match status" value="1"/>
</dbReference>
<keyword evidence="3" id="KW-1185">Reference proteome</keyword>
<evidence type="ECO:0000313" key="3">
    <source>
        <dbReference type="Proteomes" id="UP000829194"/>
    </source>
</evidence>
<feature type="signal peptide" evidence="1">
    <location>
        <begin position="1"/>
        <end position="22"/>
    </location>
</feature>
<proteinExistence type="predicted"/>
<organism evidence="2 3">
    <name type="scientific">Lysobacter gummosus</name>
    <dbReference type="NCBI Taxonomy" id="262324"/>
    <lineage>
        <taxon>Bacteria</taxon>
        <taxon>Pseudomonadati</taxon>
        <taxon>Pseudomonadota</taxon>
        <taxon>Gammaproteobacteria</taxon>
        <taxon>Lysobacterales</taxon>
        <taxon>Lysobacteraceae</taxon>
        <taxon>Lysobacter</taxon>
    </lineage>
</organism>
<protein>
    <recommendedName>
        <fullName evidence="4">PhoPQ-activated pathogenicity-related family protein</fullName>
    </recommendedName>
</protein>
<dbReference type="Pfam" id="PF10142">
    <property type="entry name" value="PhoPQ_related"/>
    <property type="match status" value="1"/>
</dbReference>
<dbReference type="InterPro" id="IPR009199">
    <property type="entry name" value="PhoPQ-act_pathogen-rel_PqaA"/>
</dbReference>
<dbReference type="Proteomes" id="UP000829194">
    <property type="component" value="Chromosome"/>
</dbReference>
<dbReference type="RefSeq" id="WP_057942641.1">
    <property type="nucleotide sequence ID" value="NZ_CP011131.1"/>
</dbReference>
<dbReference type="InterPro" id="IPR029058">
    <property type="entry name" value="AB_hydrolase_fold"/>
</dbReference>
<dbReference type="PANTHER" id="PTHR31497">
    <property type="entry name" value="AUTOCRINE PROLIFERATION REPRESSOR PROTEIN A"/>
    <property type="match status" value="1"/>
</dbReference>
<keyword evidence="1" id="KW-0732">Signal</keyword>
<accession>A0ABY3XIT2</accession>
<evidence type="ECO:0008006" key="4">
    <source>
        <dbReference type="Google" id="ProtNLM"/>
    </source>
</evidence>
<dbReference type="Gene3D" id="3.40.50.1820">
    <property type="entry name" value="alpha/beta hydrolase"/>
    <property type="match status" value="1"/>
</dbReference>